<dbReference type="EMBL" id="UZAH01022353">
    <property type="protein sequence ID" value="VDO55292.1"/>
    <property type="molecule type" value="Genomic_DNA"/>
</dbReference>
<gene>
    <name evidence="2" type="ORF">HPBE_LOCUS3983</name>
</gene>
<dbReference type="AlphaFoldDB" id="A0A183FCU0"/>
<name>A0A183FCU0_HELPZ</name>
<evidence type="ECO:0000313" key="4">
    <source>
        <dbReference type="WBParaSite" id="HPBE_0000398201-mRNA-1"/>
    </source>
</evidence>
<dbReference type="OrthoDB" id="10055660at2759"/>
<sequence length="68" mass="7613">MNRLKYYKQNQSQLRLDTVQGLRDYIVGDADHSGPPGRRIILGSSFAGGPRHMIAEYQDAMAIVSKYG</sequence>
<keyword evidence="3" id="KW-1185">Reference proteome</keyword>
<dbReference type="WBParaSite" id="HPBE_0000398201-mRNA-1">
    <property type="protein sequence ID" value="HPBE_0000398201-mRNA-1"/>
    <property type="gene ID" value="HPBE_0000398201"/>
</dbReference>
<dbReference type="Proteomes" id="UP000050761">
    <property type="component" value="Unassembled WGS sequence"/>
</dbReference>
<reference evidence="4" key="2">
    <citation type="submission" date="2019-09" db="UniProtKB">
        <authorList>
            <consortium name="WormBaseParasite"/>
        </authorList>
    </citation>
    <scope>IDENTIFICATION</scope>
</reference>
<dbReference type="Pfam" id="PF14214">
    <property type="entry name" value="Helitron_like_N"/>
    <property type="match status" value="1"/>
</dbReference>
<proteinExistence type="predicted"/>
<feature type="domain" description="Helitron helicase-like" evidence="1">
    <location>
        <begin position="2"/>
        <end position="68"/>
    </location>
</feature>
<accession>A0A3P8A2C0</accession>
<evidence type="ECO:0000313" key="3">
    <source>
        <dbReference type="Proteomes" id="UP000050761"/>
    </source>
</evidence>
<evidence type="ECO:0000259" key="1">
    <source>
        <dbReference type="Pfam" id="PF14214"/>
    </source>
</evidence>
<reference evidence="2 3" key="1">
    <citation type="submission" date="2018-11" db="EMBL/GenBank/DDBJ databases">
        <authorList>
            <consortium name="Pathogen Informatics"/>
        </authorList>
    </citation>
    <scope>NUCLEOTIDE SEQUENCE [LARGE SCALE GENOMIC DNA]</scope>
</reference>
<organism evidence="3 4">
    <name type="scientific">Heligmosomoides polygyrus</name>
    <name type="common">Parasitic roundworm</name>
    <dbReference type="NCBI Taxonomy" id="6339"/>
    <lineage>
        <taxon>Eukaryota</taxon>
        <taxon>Metazoa</taxon>
        <taxon>Ecdysozoa</taxon>
        <taxon>Nematoda</taxon>
        <taxon>Chromadorea</taxon>
        <taxon>Rhabditida</taxon>
        <taxon>Rhabditina</taxon>
        <taxon>Rhabditomorpha</taxon>
        <taxon>Strongyloidea</taxon>
        <taxon>Heligmosomidae</taxon>
        <taxon>Heligmosomoides</taxon>
    </lineage>
</organism>
<accession>A0A183FCU0</accession>
<evidence type="ECO:0000313" key="2">
    <source>
        <dbReference type="EMBL" id="VDO55292.1"/>
    </source>
</evidence>
<protein>
    <submittedName>
        <fullName evidence="4">Helitron_like_N domain-containing protein</fullName>
    </submittedName>
</protein>
<dbReference type="InterPro" id="IPR025476">
    <property type="entry name" value="Helitron_helicase-like"/>
</dbReference>